<keyword evidence="1" id="KW-1133">Transmembrane helix</keyword>
<dbReference type="EMBL" id="MN739292">
    <property type="protein sequence ID" value="QHS97268.1"/>
    <property type="molecule type" value="Genomic_DNA"/>
</dbReference>
<dbReference type="PROSITE" id="PS51257">
    <property type="entry name" value="PROKAR_LIPOPROTEIN"/>
    <property type="match status" value="1"/>
</dbReference>
<accession>A0A6C0C0U9</accession>
<evidence type="ECO:0000313" key="2">
    <source>
        <dbReference type="EMBL" id="QHS97268.1"/>
    </source>
</evidence>
<dbReference type="AlphaFoldDB" id="A0A6C0C0U9"/>
<keyword evidence="1" id="KW-0472">Membrane</keyword>
<name>A0A6C0C0U9_9ZZZZ</name>
<keyword evidence="1" id="KW-0812">Transmembrane</keyword>
<reference evidence="2" key="1">
    <citation type="journal article" date="2020" name="Nature">
        <title>Giant virus diversity and host interactions through global metagenomics.</title>
        <authorList>
            <person name="Schulz F."/>
            <person name="Roux S."/>
            <person name="Paez-Espino D."/>
            <person name="Jungbluth S."/>
            <person name="Walsh D.A."/>
            <person name="Denef V.J."/>
            <person name="McMahon K.D."/>
            <person name="Konstantinidis K.T."/>
            <person name="Eloe-Fadrosh E.A."/>
            <person name="Kyrpides N.C."/>
            <person name="Woyke T."/>
        </authorList>
    </citation>
    <scope>NUCLEOTIDE SEQUENCE</scope>
    <source>
        <strain evidence="2">GVMAG-M-3300020169-51</strain>
    </source>
</reference>
<feature type="transmembrane region" description="Helical" evidence="1">
    <location>
        <begin position="12"/>
        <end position="30"/>
    </location>
</feature>
<evidence type="ECO:0000256" key="1">
    <source>
        <dbReference type="SAM" id="Phobius"/>
    </source>
</evidence>
<organism evidence="2">
    <name type="scientific">viral metagenome</name>
    <dbReference type="NCBI Taxonomy" id="1070528"/>
    <lineage>
        <taxon>unclassified sequences</taxon>
        <taxon>metagenomes</taxon>
        <taxon>organismal metagenomes</taxon>
    </lineage>
</organism>
<proteinExistence type="predicted"/>
<sequence length="137" mass="15050">MKLKLFGFTFRVELLILMLVLYLVLSGHLICSCSKLNFIEAFQVAKSLGEATLDYKMGDGVKGSWDGEQKPTTDLGETVINGTEVPLNGTLFFFKENKGTHTHCPSSYSKSTGCVGLTAEQSKYLNSRAGNRIIGEF</sequence>
<protein>
    <submittedName>
        <fullName evidence="2">Uncharacterized protein</fullName>
    </submittedName>
</protein>